<organism evidence="2 3">
    <name type="scientific">Tanacetum coccineum</name>
    <dbReference type="NCBI Taxonomy" id="301880"/>
    <lineage>
        <taxon>Eukaryota</taxon>
        <taxon>Viridiplantae</taxon>
        <taxon>Streptophyta</taxon>
        <taxon>Embryophyta</taxon>
        <taxon>Tracheophyta</taxon>
        <taxon>Spermatophyta</taxon>
        <taxon>Magnoliopsida</taxon>
        <taxon>eudicotyledons</taxon>
        <taxon>Gunneridae</taxon>
        <taxon>Pentapetalae</taxon>
        <taxon>asterids</taxon>
        <taxon>campanulids</taxon>
        <taxon>Asterales</taxon>
        <taxon>Asteraceae</taxon>
        <taxon>Asteroideae</taxon>
        <taxon>Anthemideae</taxon>
        <taxon>Anthemidinae</taxon>
        <taxon>Tanacetum</taxon>
    </lineage>
</organism>
<evidence type="ECO:0000313" key="3">
    <source>
        <dbReference type="Proteomes" id="UP001151760"/>
    </source>
</evidence>
<dbReference type="PANTHER" id="PTHR24559">
    <property type="entry name" value="TRANSPOSON TY3-I GAG-POL POLYPROTEIN"/>
    <property type="match status" value="1"/>
</dbReference>
<dbReference type="Proteomes" id="UP001151760">
    <property type="component" value="Unassembled WGS sequence"/>
</dbReference>
<dbReference type="PANTHER" id="PTHR24559:SF427">
    <property type="entry name" value="RNA-DIRECTED DNA POLYMERASE"/>
    <property type="match status" value="1"/>
</dbReference>
<proteinExistence type="predicted"/>
<accession>A0ABQ5JA51</accession>
<dbReference type="InterPro" id="IPR043128">
    <property type="entry name" value="Rev_trsase/Diguanyl_cyclase"/>
</dbReference>
<comment type="caution">
    <text evidence="2">The sequence shown here is derived from an EMBL/GenBank/DDBJ whole genome shotgun (WGS) entry which is preliminary data.</text>
</comment>
<evidence type="ECO:0000259" key="1">
    <source>
        <dbReference type="Pfam" id="PF00078"/>
    </source>
</evidence>
<protein>
    <recommendedName>
        <fullName evidence="1">Reverse transcriptase domain-containing protein</fullName>
    </recommendedName>
</protein>
<dbReference type="SUPFAM" id="SSF56672">
    <property type="entry name" value="DNA/RNA polymerases"/>
    <property type="match status" value="1"/>
</dbReference>
<name>A0ABQ5JA51_9ASTR</name>
<reference evidence="2" key="2">
    <citation type="submission" date="2022-01" db="EMBL/GenBank/DDBJ databases">
        <authorList>
            <person name="Yamashiro T."/>
            <person name="Shiraishi A."/>
            <person name="Satake H."/>
            <person name="Nakayama K."/>
        </authorList>
    </citation>
    <scope>NUCLEOTIDE SEQUENCE</scope>
</reference>
<reference evidence="2" key="1">
    <citation type="journal article" date="2022" name="Int. J. Mol. Sci.">
        <title>Draft Genome of Tanacetum Coccineum: Genomic Comparison of Closely Related Tanacetum-Family Plants.</title>
        <authorList>
            <person name="Yamashiro T."/>
            <person name="Shiraishi A."/>
            <person name="Nakayama K."/>
            <person name="Satake H."/>
        </authorList>
    </citation>
    <scope>NUCLEOTIDE SEQUENCE</scope>
</reference>
<evidence type="ECO:0000313" key="2">
    <source>
        <dbReference type="EMBL" id="GJU08795.1"/>
    </source>
</evidence>
<dbReference type="InterPro" id="IPR053134">
    <property type="entry name" value="RNA-dir_DNA_polymerase"/>
</dbReference>
<dbReference type="CDD" id="cd01647">
    <property type="entry name" value="RT_LTR"/>
    <property type="match status" value="1"/>
</dbReference>
<sequence>MPVELGSFDVIVGMDWLANHHAKETKDESEEKRLEDVATVRDFSDVFPEDFPRLPPTRQVEFQIDLVPSAAPVARAPCRLAPTELQELIDDLFDQLQGSRVYSKIDLRSGYHQLRVREEYIPKTAFRTSYGHYEFQVMPFGLTNAPMSGEEHAEHLKLILELLKKGKLYAKFSKCEFWLSKQSSDDDRSKEEAIEYLWAYGKRKPQELDDYDMEPPDKPFEPTPFINVRKQRVFEVFKDALQQRDICEVLDLDEDDLEIMEDFVKLKLNDGFVNEEEDEF</sequence>
<dbReference type="Pfam" id="PF00078">
    <property type="entry name" value="RVT_1"/>
    <property type="match status" value="1"/>
</dbReference>
<feature type="domain" description="Reverse transcriptase" evidence="1">
    <location>
        <begin position="43"/>
        <end position="147"/>
    </location>
</feature>
<gene>
    <name evidence="2" type="ORF">Tco_1125225</name>
</gene>
<dbReference type="InterPro" id="IPR000477">
    <property type="entry name" value="RT_dom"/>
</dbReference>
<dbReference type="Gene3D" id="3.10.10.10">
    <property type="entry name" value="HIV Type 1 Reverse Transcriptase, subunit A, domain 1"/>
    <property type="match status" value="1"/>
</dbReference>
<dbReference type="Gene3D" id="3.30.70.270">
    <property type="match status" value="1"/>
</dbReference>
<dbReference type="InterPro" id="IPR043502">
    <property type="entry name" value="DNA/RNA_pol_sf"/>
</dbReference>
<dbReference type="EMBL" id="BQNB010021668">
    <property type="protein sequence ID" value="GJU08795.1"/>
    <property type="molecule type" value="Genomic_DNA"/>
</dbReference>
<keyword evidence="3" id="KW-1185">Reference proteome</keyword>